<evidence type="ECO:0000313" key="15">
    <source>
        <dbReference type="Proteomes" id="UP000231279"/>
    </source>
</evidence>
<dbReference type="SUPFAM" id="SSF48264">
    <property type="entry name" value="Cytochrome P450"/>
    <property type="match status" value="1"/>
</dbReference>
<keyword evidence="6" id="KW-0479">Metal-binding</keyword>
<name>A0A2G9H5V6_9LAMI</name>
<dbReference type="OrthoDB" id="1055148at2759"/>
<dbReference type="GO" id="GO:0005506">
    <property type="term" value="F:iron ion binding"/>
    <property type="evidence" value="ECO:0007669"/>
    <property type="project" value="InterPro"/>
</dbReference>
<gene>
    <name evidence="14" type="ORF">CDL12_14479</name>
</gene>
<evidence type="ECO:0000256" key="7">
    <source>
        <dbReference type="ARBA" id="ARBA00022968"/>
    </source>
</evidence>
<keyword evidence="5 13" id="KW-0812">Transmembrane</keyword>
<reference evidence="15" key="1">
    <citation type="journal article" date="2018" name="Gigascience">
        <title>Genome assembly of the Pink Ipe (Handroanthus impetiginosus, Bignoniaceae), a highly valued, ecologically keystone Neotropical timber forest tree.</title>
        <authorList>
            <person name="Silva-Junior O.B."/>
            <person name="Grattapaglia D."/>
            <person name="Novaes E."/>
            <person name="Collevatti R.G."/>
        </authorList>
    </citation>
    <scope>NUCLEOTIDE SEQUENCE [LARGE SCALE GENOMIC DNA]</scope>
    <source>
        <strain evidence="15">cv. UFG-1</strain>
    </source>
</reference>
<dbReference type="Gene3D" id="1.10.630.10">
    <property type="entry name" value="Cytochrome P450"/>
    <property type="match status" value="2"/>
</dbReference>
<comment type="caution">
    <text evidence="14">The sequence shown here is derived from an EMBL/GenBank/DDBJ whole genome shotgun (WGS) entry which is preliminary data.</text>
</comment>
<evidence type="ECO:0000256" key="9">
    <source>
        <dbReference type="ARBA" id="ARBA00023002"/>
    </source>
</evidence>
<dbReference type="GO" id="GO:0004497">
    <property type="term" value="F:monooxygenase activity"/>
    <property type="evidence" value="ECO:0007669"/>
    <property type="project" value="UniProtKB-KW"/>
</dbReference>
<dbReference type="GO" id="GO:0016020">
    <property type="term" value="C:membrane"/>
    <property type="evidence" value="ECO:0007669"/>
    <property type="project" value="UniProtKB-SubCell"/>
</dbReference>
<evidence type="ECO:0000256" key="8">
    <source>
        <dbReference type="ARBA" id="ARBA00022989"/>
    </source>
</evidence>
<evidence type="ECO:0000256" key="13">
    <source>
        <dbReference type="SAM" id="Phobius"/>
    </source>
</evidence>
<dbReference type="PANTHER" id="PTHR47953">
    <property type="entry name" value="OS08G0105600 PROTEIN"/>
    <property type="match status" value="1"/>
</dbReference>
<dbReference type="Proteomes" id="UP000231279">
    <property type="component" value="Unassembled WGS sequence"/>
</dbReference>
<protein>
    <submittedName>
        <fullName evidence="14">Premnaspirodiene oxygenase</fullName>
        <ecNumber evidence="14">1.14.13.121</ecNumber>
    </submittedName>
</protein>
<keyword evidence="7" id="KW-0735">Signal-anchor</keyword>
<dbReference type="Pfam" id="PF00067">
    <property type="entry name" value="p450"/>
    <property type="match status" value="1"/>
</dbReference>
<organism evidence="14 15">
    <name type="scientific">Handroanthus impetiginosus</name>
    <dbReference type="NCBI Taxonomy" id="429701"/>
    <lineage>
        <taxon>Eukaryota</taxon>
        <taxon>Viridiplantae</taxon>
        <taxon>Streptophyta</taxon>
        <taxon>Embryophyta</taxon>
        <taxon>Tracheophyta</taxon>
        <taxon>Spermatophyta</taxon>
        <taxon>Magnoliopsida</taxon>
        <taxon>eudicotyledons</taxon>
        <taxon>Gunneridae</taxon>
        <taxon>Pentapetalae</taxon>
        <taxon>asterids</taxon>
        <taxon>lamiids</taxon>
        <taxon>Lamiales</taxon>
        <taxon>Bignoniaceae</taxon>
        <taxon>Crescentiina</taxon>
        <taxon>Tabebuia alliance</taxon>
        <taxon>Handroanthus</taxon>
    </lineage>
</organism>
<dbReference type="EC" id="1.14.13.121" evidence="14"/>
<feature type="transmembrane region" description="Helical" evidence="13">
    <location>
        <begin position="6"/>
        <end position="25"/>
    </location>
</feature>
<dbReference type="PANTHER" id="PTHR47953:SF19">
    <property type="entry name" value="OS06G0641600 PROTEIN"/>
    <property type="match status" value="1"/>
</dbReference>
<keyword evidence="9 14" id="KW-0560">Oxidoreductase</keyword>
<sequence length="251" mass="28972">MEVQFSPFATLLCFFTFIVMILKVVTTQSRTKSKSTHWRQLQKIWTLELLSMKHVQSFRHIREVELSNLCRWISSEGGSLINLTERVDLATSDIIMRTSLGKKGRKKGRKKPHVLLKFQDTGCELHLTMYNIKAVLLYLKLVIKETLRMDPPVPLLLPRESSRYFDNLVDFNGKKFENIPFGAGMRIFPGLSFGLANVELPLAMFLYHFDWILPSGIKPEKQDMAGTFGITARRKNSLYVIPILRKRLPVT</sequence>
<evidence type="ECO:0000313" key="14">
    <source>
        <dbReference type="EMBL" id="PIN12904.1"/>
    </source>
</evidence>
<dbReference type="InterPro" id="IPR036396">
    <property type="entry name" value="Cyt_P450_sf"/>
</dbReference>
<keyword evidence="4" id="KW-0349">Heme</keyword>
<dbReference type="STRING" id="429701.A0A2G9H5V6"/>
<dbReference type="InterPro" id="IPR052306">
    <property type="entry name" value="CYP450_71D"/>
</dbReference>
<evidence type="ECO:0000256" key="6">
    <source>
        <dbReference type="ARBA" id="ARBA00022723"/>
    </source>
</evidence>
<evidence type="ECO:0000256" key="3">
    <source>
        <dbReference type="ARBA" id="ARBA00010617"/>
    </source>
</evidence>
<keyword evidence="10" id="KW-0408">Iron</keyword>
<evidence type="ECO:0000256" key="1">
    <source>
        <dbReference type="ARBA" id="ARBA00001971"/>
    </source>
</evidence>
<dbReference type="AlphaFoldDB" id="A0A2G9H5V6"/>
<keyword evidence="11" id="KW-0503">Monooxygenase</keyword>
<comment type="cofactor">
    <cofactor evidence="1">
        <name>heme</name>
        <dbReference type="ChEBI" id="CHEBI:30413"/>
    </cofactor>
</comment>
<accession>A0A2G9H5V6</accession>
<evidence type="ECO:0000256" key="2">
    <source>
        <dbReference type="ARBA" id="ARBA00004606"/>
    </source>
</evidence>
<keyword evidence="8 13" id="KW-1133">Transmembrane helix</keyword>
<keyword evidence="12 13" id="KW-0472">Membrane</keyword>
<evidence type="ECO:0000256" key="10">
    <source>
        <dbReference type="ARBA" id="ARBA00023004"/>
    </source>
</evidence>
<dbReference type="GO" id="GO:0020037">
    <property type="term" value="F:heme binding"/>
    <property type="evidence" value="ECO:0007669"/>
    <property type="project" value="InterPro"/>
</dbReference>
<keyword evidence="15" id="KW-1185">Reference proteome</keyword>
<evidence type="ECO:0000256" key="4">
    <source>
        <dbReference type="ARBA" id="ARBA00022617"/>
    </source>
</evidence>
<evidence type="ECO:0000256" key="11">
    <source>
        <dbReference type="ARBA" id="ARBA00023033"/>
    </source>
</evidence>
<dbReference type="GO" id="GO:0016705">
    <property type="term" value="F:oxidoreductase activity, acting on paired donors, with incorporation or reduction of molecular oxygen"/>
    <property type="evidence" value="ECO:0007669"/>
    <property type="project" value="InterPro"/>
</dbReference>
<comment type="similarity">
    <text evidence="3">Belongs to the cytochrome P450 family.</text>
</comment>
<dbReference type="InterPro" id="IPR001128">
    <property type="entry name" value="Cyt_P450"/>
</dbReference>
<dbReference type="EMBL" id="NKXS01002594">
    <property type="protein sequence ID" value="PIN12904.1"/>
    <property type="molecule type" value="Genomic_DNA"/>
</dbReference>
<evidence type="ECO:0000256" key="12">
    <source>
        <dbReference type="ARBA" id="ARBA00023136"/>
    </source>
</evidence>
<proteinExistence type="inferred from homology"/>
<evidence type="ECO:0000256" key="5">
    <source>
        <dbReference type="ARBA" id="ARBA00022692"/>
    </source>
</evidence>
<comment type="subcellular location">
    <subcellularLocation>
        <location evidence="2">Membrane</location>
        <topology evidence="2">Single-pass type II membrane protein</topology>
    </subcellularLocation>
</comment>